<dbReference type="EMBL" id="BFEA01000010">
    <property type="protein sequence ID" value="GBG60378.1"/>
    <property type="molecule type" value="Genomic_DNA"/>
</dbReference>
<protein>
    <recommendedName>
        <fullName evidence="2">HTH CENPB-type domain-containing protein</fullName>
    </recommendedName>
</protein>
<dbReference type="GO" id="GO:0005634">
    <property type="term" value="C:nucleus"/>
    <property type="evidence" value="ECO:0007669"/>
    <property type="project" value="TreeGrafter"/>
</dbReference>
<sequence length="777" mass="87690">MAPRPLGDGQKRKSWSIKAKLDIVKEYVPGVKGKGFDIVGRRFGVDKFTLRQWVTQKDKLEEALKNTITNSRTQRRLGGGGRKPAHDELEEQLEQWVLQKNKSGLRVRDQYIQAKARVIYKLQKKKGEVEEGAVFDGLTGWMTRFKSRKGFVSRRHTTSRTLPSDAADTCRAFIDEIHSVINKHSISPVNVFNMNQVPRYFETESSSTIATRGTREVLMRKASSSHKRFTVTFTISMAGEMLKPHLLFAKLKNKPAVEESVVVDVNMTGMGSMDTIISFINDTIASRKETAFSRKPVLLIIDSYGPHLKVAESERLKKMNIHVCIVPPNLTGILQPLDVAVNRFFQQSYGRQYDAYISNASENPSLQIGFAKEFAEAPVPVNVDLLTAPKYFIPEDVIDGQQNSYWQCLHRVVLGRAPSITSAEFRSNTVEHMKVMEVLADITDDAYFADLASDTCRAFIDEIHSVIDKHNISPVNIFNMDQVPRYFETEPSSTIAKRGTREVLMRKASSSHKRFTVTFTISITGEMLKPHLLFTKLKNKPAVEGSVVVDVNMTGMWSTDTIISFINDTIASRKETAFSRQPVLLIIDSYGPHLKVAESERLEKMNIHVCIVPPNMTAILQPLDVAVNRSFQQSYGRQYDAYISNALENPSLQTKAGDPKTPTYQMVVDWVCQWAKTKTKEDIAHAFAMCGLVRKEDFDVEKLHPPLRALYNNVVKIDDWNDAYAEEFAEAPVTVKVHLLIAPEYCILEDVIDGQPNSYWQCLRQAVLGRAPSITSA</sequence>
<dbReference type="PANTHER" id="PTHR19303:SF73">
    <property type="entry name" value="PROTEIN PDC2"/>
    <property type="match status" value="1"/>
</dbReference>
<dbReference type="AlphaFoldDB" id="A0A388JRG7"/>
<reference evidence="3 4" key="1">
    <citation type="journal article" date="2018" name="Cell">
        <title>The Chara Genome: Secondary Complexity and Implications for Plant Terrestrialization.</title>
        <authorList>
            <person name="Nishiyama T."/>
            <person name="Sakayama H."/>
            <person name="Vries J.D."/>
            <person name="Buschmann H."/>
            <person name="Saint-Marcoux D."/>
            <person name="Ullrich K.K."/>
            <person name="Haas F.B."/>
            <person name="Vanderstraeten L."/>
            <person name="Becker D."/>
            <person name="Lang D."/>
            <person name="Vosolsobe S."/>
            <person name="Rombauts S."/>
            <person name="Wilhelmsson P.K.I."/>
            <person name="Janitza P."/>
            <person name="Kern R."/>
            <person name="Heyl A."/>
            <person name="Rumpler F."/>
            <person name="Villalobos L.I.A.C."/>
            <person name="Clay J.M."/>
            <person name="Skokan R."/>
            <person name="Toyoda A."/>
            <person name="Suzuki Y."/>
            <person name="Kagoshima H."/>
            <person name="Schijlen E."/>
            <person name="Tajeshwar N."/>
            <person name="Catarino B."/>
            <person name="Hetherington A.J."/>
            <person name="Saltykova A."/>
            <person name="Bonnot C."/>
            <person name="Breuninger H."/>
            <person name="Symeonidi A."/>
            <person name="Radhakrishnan G.V."/>
            <person name="Van Nieuwerburgh F."/>
            <person name="Deforce D."/>
            <person name="Chang C."/>
            <person name="Karol K.G."/>
            <person name="Hedrich R."/>
            <person name="Ulvskov P."/>
            <person name="Glockner G."/>
            <person name="Delwiche C.F."/>
            <person name="Petrasek J."/>
            <person name="Van de Peer Y."/>
            <person name="Friml J."/>
            <person name="Beilby M."/>
            <person name="Dolan L."/>
            <person name="Kohara Y."/>
            <person name="Sugano S."/>
            <person name="Fujiyama A."/>
            <person name="Delaux P.-M."/>
            <person name="Quint M."/>
            <person name="TheiBen G."/>
            <person name="Hagemann M."/>
            <person name="Harholt J."/>
            <person name="Dunand C."/>
            <person name="Zachgo S."/>
            <person name="Langdale J."/>
            <person name="Maumus F."/>
            <person name="Straeten D.V.D."/>
            <person name="Gould S.B."/>
            <person name="Rensing S.A."/>
        </authorList>
    </citation>
    <scope>NUCLEOTIDE SEQUENCE [LARGE SCALE GENOMIC DNA]</scope>
    <source>
        <strain evidence="3 4">S276</strain>
    </source>
</reference>
<keyword evidence="1" id="KW-0238">DNA-binding</keyword>
<dbReference type="Pfam" id="PF03221">
    <property type="entry name" value="HTH_Tnp_Tc5"/>
    <property type="match status" value="1"/>
</dbReference>
<dbReference type="Proteomes" id="UP000265515">
    <property type="component" value="Unassembled WGS sequence"/>
</dbReference>
<dbReference type="InterPro" id="IPR050863">
    <property type="entry name" value="CenT-Element_Derived"/>
</dbReference>
<gene>
    <name evidence="3" type="ORF">CBR_g4336</name>
</gene>
<accession>A0A388JRG7</accession>
<dbReference type="GO" id="GO:0003677">
    <property type="term" value="F:DNA binding"/>
    <property type="evidence" value="ECO:0007669"/>
    <property type="project" value="UniProtKB-KW"/>
</dbReference>
<keyword evidence="4" id="KW-1185">Reference proteome</keyword>
<dbReference type="PROSITE" id="PS51253">
    <property type="entry name" value="HTH_CENPB"/>
    <property type="match status" value="1"/>
</dbReference>
<evidence type="ECO:0000256" key="1">
    <source>
        <dbReference type="ARBA" id="ARBA00023125"/>
    </source>
</evidence>
<proteinExistence type="predicted"/>
<dbReference type="PANTHER" id="PTHR19303">
    <property type="entry name" value="TRANSPOSON"/>
    <property type="match status" value="1"/>
</dbReference>
<dbReference type="Pfam" id="PF03184">
    <property type="entry name" value="DDE_1"/>
    <property type="match status" value="2"/>
</dbReference>
<dbReference type="Gramene" id="GBG60378">
    <property type="protein sequence ID" value="GBG60378"/>
    <property type="gene ID" value="CBR_g4336"/>
</dbReference>
<name>A0A388JRG7_CHABU</name>
<dbReference type="InterPro" id="IPR006600">
    <property type="entry name" value="HTH_CenpB_DNA-bd_dom"/>
</dbReference>
<evidence type="ECO:0000313" key="4">
    <source>
        <dbReference type="Proteomes" id="UP000265515"/>
    </source>
</evidence>
<dbReference type="InterPro" id="IPR009057">
    <property type="entry name" value="Homeodomain-like_sf"/>
</dbReference>
<feature type="domain" description="HTH CENPB-type" evidence="2">
    <location>
        <begin position="77"/>
        <end position="155"/>
    </location>
</feature>
<evidence type="ECO:0000259" key="2">
    <source>
        <dbReference type="PROSITE" id="PS51253"/>
    </source>
</evidence>
<dbReference type="STRING" id="69332.A0A388JRG7"/>
<dbReference type="SUPFAM" id="SSF46689">
    <property type="entry name" value="Homeodomain-like"/>
    <property type="match status" value="2"/>
</dbReference>
<comment type="caution">
    <text evidence="3">The sequence shown here is derived from an EMBL/GenBank/DDBJ whole genome shotgun (WGS) entry which is preliminary data.</text>
</comment>
<dbReference type="InterPro" id="IPR004875">
    <property type="entry name" value="DDE_SF_endonuclease_dom"/>
</dbReference>
<dbReference type="OrthoDB" id="125347at2759"/>
<organism evidence="3 4">
    <name type="scientific">Chara braunii</name>
    <name type="common">Braun's stonewort</name>
    <dbReference type="NCBI Taxonomy" id="69332"/>
    <lineage>
        <taxon>Eukaryota</taxon>
        <taxon>Viridiplantae</taxon>
        <taxon>Streptophyta</taxon>
        <taxon>Charophyceae</taxon>
        <taxon>Charales</taxon>
        <taxon>Characeae</taxon>
        <taxon>Chara</taxon>
    </lineage>
</organism>
<dbReference type="SMART" id="SM00674">
    <property type="entry name" value="CENPB"/>
    <property type="match status" value="1"/>
</dbReference>
<evidence type="ECO:0000313" key="3">
    <source>
        <dbReference type="EMBL" id="GBG60378.1"/>
    </source>
</evidence>
<dbReference type="Gene3D" id="1.10.10.60">
    <property type="entry name" value="Homeodomain-like"/>
    <property type="match status" value="1"/>
</dbReference>